<reference evidence="1" key="1">
    <citation type="submission" date="2020-05" db="EMBL/GenBank/DDBJ databases">
        <authorList>
            <person name="Chiriac C."/>
            <person name="Salcher M."/>
            <person name="Ghai R."/>
            <person name="Kavagutti S V."/>
        </authorList>
    </citation>
    <scope>NUCLEOTIDE SEQUENCE</scope>
</reference>
<dbReference type="EMBL" id="LR797823">
    <property type="protein sequence ID" value="CAB4241260.1"/>
    <property type="molecule type" value="Genomic_DNA"/>
</dbReference>
<proteinExistence type="predicted"/>
<sequence>MKFDYYLPGQWNFICQECGAKFKSTSLRKRWDGAIVCPADWESRHPDDFPVPPRIITIPTVTSPPVADEFLPMCTLEGRLGIAGYGVAGCMIAGLADNGWQPVPN</sequence>
<evidence type="ECO:0000313" key="1">
    <source>
        <dbReference type="EMBL" id="CAB4241260.1"/>
    </source>
</evidence>
<protein>
    <submittedName>
        <fullName evidence="1">Uncharacterized protein</fullName>
    </submittedName>
</protein>
<accession>A0A6J5TCE8</accession>
<name>A0A6J5TCE8_9CAUD</name>
<organism evidence="1">
    <name type="scientific">uncultured Caudovirales phage</name>
    <dbReference type="NCBI Taxonomy" id="2100421"/>
    <lineage>
        <taxon>Viruses</taxon>
        <taxon>Duplodnaviria</taxon>
        <taxon>Heunggongvirae</taxon>
        <taxon>Uroviricota</taxon>
        <taxon>Caudoviricetes</taxon>
        <taxon>Peduoviridae</taxon>
        <taxon>Maltschvirus</taxon>
        <taxon>Maltschvirus maltsch</taxon>
    </lineage>
</organism>
<gene>
    <name evidence="1" type="ORF">UFOVP67_24</name>
</gene>